<evidence type="ECO:0000256" key="2">
    <source>
        <dbReference type="SAM" id="MobiDB-lite"/>
    </source>
</evidence>
<keyword evidence="1 3" id="KW-0732">Signal</keyword>
<dbReference type="Gene3D" id="3.40.50.1460">
    <property type="match status" value="1"/>
</dbReference>
<organism evidence="5 6">
    <name type="scientific">Novipirellula galeiformis</name>
    <dbReference type="NCBI Taxonomy" id="2528004"/>
    <lineage>
        <taxon>Bacteria</taxon>
        <taxon>Pseudomonadati</taxon>
        <taxon>Planctomycetota</taxon>
        <taxon>Planctomycetia</taxon>
        <taxon>Pirellulales</taxon>
        <taxon>Pirellulaceae</taxon>
        <taxon>Novipirellula</taxon>
    </lineage>
</organism>
<dbReference type="EMBL" id="SJPT01000022">
    <property type="protein sequence ID" value="TWU10054.1"/>
    <property type="molecule type" value="Genomic_DNA"/>
</dbReference>
<dbReference type="InterPro" id="IPR029030">
    <property type="entry name" value="Caspase-like_dom_sf"/>
</dbReference>
<evidence type="ECO:0000313" key="5">
    <source>
        <dbReference type="EMBL" id="TWU10054.1"/>
    </source>
</evidence>
<dbReference type="AlphaFoldDB" id="A0A5C6BHY3"/>
<sequence length="530" mass="56817" precursor="true">MTGMICRNFFFSLAVLLAGVGPALIGTEAAVAIDIVAVCPSEYRDGFQAWVDHREQDGLTVAVIENHPDARSLLKSIQRSAAPQTRYVVLVGGSPAIGTTCDPTREIPTTYSPTTVTAKYGSTPTLSSDMPYGDFDQDGIPNAVVGRFPVNHKTELKNLIDRIIRYEQNSDFGLWRGDLQLVGGIGGFGGMVDTAIETVTRTIVTGVLPAETRTTVAYASPNHRFFPKSKSFTEAVIENYNRGSRFWVYAGHGQVTQLDRVPASAEGRPVLDRDSVGQLNCAHAGSPIALLLACYTGAIDAPESCFAERMLLADGGPVAVIAGSRVTMPYGNATAAIGLIDGVYHKKETRLGDAWLSTLVEMQRDAVTDRSTPRMMVDSLAAMISPAGTNLVEERREHTRLYNLLGDPTLRLHPPQTIDLKVAPGYHAGETITIESTSSIDGEITMTLDRPLGSPPVAATSLGSSLHDDDDPNETSIASVTQQVTANQVNKSVFVLPLGISGPLTIRALIAGEKTWATAAGRTIIHQHKH</sequence>
<keyword evidence="6" id="KW-1185">Reference proteome</keyword>
<dbReference type="Proteomes" id="UP000316304">
    <property type="component" value="Unassembled WGS sequence"/>
</dbReference>
<evidence type="ECO:0000256" key="1">
    <source>
        <dbReference type="ARBA" id="ARBA00022729"/>
    </source>
</evidence>
<dbReference type="GO" id="GO:0006508">
    <property type="term" value="P:proteolysis"/>
    <property type="evidence" value="ECO:0007669"/>
    <property type="project" value="InterPro"/>
</dbReference>
<protein>
    <submittedName>
        <fullName evidence="5">Gingipain R2</fullName>
        <ecNumber evidence="5">3.4.22.37</ecNumber>
    </submittedName>
</protein>
<evidence type="ECO:0000259" key="4">
    <source>
        <dbReference type="Pfam" id="PF01364"/>
    </source>
</evidence>
<dbReference type="Gene3D" id="3.40.50.10390">
    <property type="entry name" value="Gingipain r, domain 1"/>
    <property type="match status" value="1"/>
</dbReference>
<dbReference type="EC" id="3.4.22.37" evidence="5"/>
<name>A0A5C6BHY3_9BACT</name>
<keyword evidence="5" id="KW-0378">Hydrolase</keyword>
<comment type="caution">
    <text evidence="5">The sequence shown here is derived from an EMBL/GenBank/DDBJ whole genome shotgun (WGS) entry which is preliminary data.</text>
</comment>
<evidence type="ECO:0000256" key="3">
    <source>
        <dbReference type="SAM" id="SignalP"/>
    </source>
</evidence>
<dbReference type="InterPro" id="IPR001769">
    <property type="entry name" value="Gingipain"/>
</dbReference>
<dbReference type="SUPFAM" id="SSF52129">
    <property type="entry name" value="Caspase-like"/>
    <property type="match status" value="1"/>
</dbReference>
<accession>A0A5C6BHY3</accession>
<dbReference type="OrthoDB" id="292502at2"/>
<dbReference type="InterPro" id="IPR029031">
    <property type="entry name" value="Gingipain_N_sf"/>
</dbReference>
<dbReference type="Pfam" id="PF01364">
    <property type="entry name" value="Peptidase_C25"/>
    <property type="match status" value="1"/>
</dbReference>
<feature type="domain" description="Gingipain" evidence="4">
    <location>
        <begin position="36"/>
        <end position="412"/>
    </location>
</feature>
<evidence type="ECO:0000313" key="6">
    <source>
        <dbReference type="Proteomes" id="UP000316304"/>
    </source>
</evidence>
<feature type="chain" id="PRO_5022767739" evidence="3">
    <location>
        <begin position="26"/>
        <end position="530"/>
    </location>
</feature>
<proteinExistence type="predicted"/>
<gene>
    <name evidence="5" type="primary">rgpB</name>
    <name evidence="5" type="ORF">Pla52o_57900</name>
</gene>
<feature type="region of interest" description="Disordered" evidence="2">
    <location>
        <begin position="451"/>
        <end position="473"/>
    </location>
</feature>
<reference evidence="5 6" key="1">
    <citation type="submission" date="2019-02" db="EMBL/GenBank/DDBJ databases">
        <title>Deep-cultivation of Planctomycetes and their phenomic and genomic characterization uncovers novel biology.</title>
        <authorList>
            <person name="Wiegand S."/>
            <person name="Jogler M."/>
            <person name="Boedeker C."/>
            <person name="Pinto D."/>
            <person name="Vollmers J."/>
            <person name="Rivas-Marin E."/>
            <person name="Kohn T."/>
            <person name="Peeters S.H."/>
            <person name="Heuer A."/>
            <person name="Rast P."/>
            <person name="Oberbeckmann S."/>
            <person name="Bunk B."/>
            <person name="Jeske O."/>
            <person name="Meyerdierks A."/>
            <person name="Storesund J.E."/>
            <person name="Kallscheuer N."/>
            <person name="Luecker S."/>
            <person name="Lage O.M."/>
            <person name="Pohl T."/>
            <person name="Merkel B.J."/>
            <person name="Hornburger P."/>
            <person name="Mueller R.-W."/>
            <person name="Bruemmer F."/>
            <person name="Labrenz M."/>
            <person name="Spormann A.M."/>
            <person name="Op Den Camp H."/>
            <person name="Overmann J."/>
            <person name="Amann R."/>
            <person name="Jetten M.S.M."/>
            <person name="Mascher T."/>
            <person name="Medema M.H."/>
            <person name="Devos D.P."/>
            <person name="Kaster A.-K."/>
            <person name="Ovreas L."/>
            <person name="Rohde M."/>
            <person name="Galperin M.Y."/>
            <person name="Jogler C."/>
        </authorList>
    </citation>
    <scope>NUCLEOTIDE SEQUENCE [LARGE SCALE GENOMIC DNA]</scope>
    <source>
        <strain evidence="5 6">Pla52o</strain>
    </source>
</reference>
<feature type="signal peptide" evidence="3">
    <location>
        <begin position="1"/>
        <end position="25"/>
    </location>
</feature>
<dbReference type="GO" id="GO:0008234">
    <property type="term" value="F:cysteine-type peptidase activity"/>
    <property type="evidence" value="ECO:0007669"/>
    <property type="project" value="InterPro"/>
</dbReference>